<protein>
    <submittedName>
        <fullName evidence="1">Uncharacterized protein</fullName>
    </submittedName>
</protein>
<dbReference type="AlphaFoldDB" id="I0IS36"/>
<dbReference type="EMBL" id="AP012342">
    <property type="protein sequence ID" value="BAM08085.1"/>
    <property type="molecule type" value="Genomic_DNA"/>
</dbReference>
<evidence type="ECO:0000313" key="1">
    <source>
        <dbReference type="EMBL" id="BAM08085.1"/>
    </source>
</evidence>
<reference evidence="1 2" key="1">
    <citation type="journal article" date="2012" name="J. Bacteriol.">
        <title>Complete Genome Sequence of Leptospirillum ferrooxidans Strain C2-3, Isolated from a Fresh Volcanic Ash Deposit on the Island of Miyake, Japan.</title>
        <authorList>
            <person name="Fujimura R."/>
            <person name="Sato Y."/>
            <person name="Nishizawa T."/>
            <person name="Oshima K."/>
            <person name="Kim S.-W."/>
            <person name="Hattori M."/>
            <person name="Kamijo T."/>
            <person name="Ohta H."/>
        </authorList>
    </citation>
    <scope>NUCLEOTIDE SEQUENCE [LARGE SCALE GENOMIC DNA]</scope>
    <source>
        <strain evidence="1 2">C2-3</strain>
    </source>
</reference>
<organism evidence="1 2">
    <name type="scientific">Leptospirillum ferrooxidans (strain C2-3)</name>
    <dbReference type="NCBI Taxonomy" id="1162668"/>
    <lineage>
        <taxon>Bacteria</taxon>
        <taxon>Pseudomonadati</taxon>
        <taxon>Nitrospirota</taxon>
        <taxon>Nitrospiria</taxon>
        <taxon>Nitrospirales</taxon>
        <taxon>Nitrospiraceae</taxon>
        <taxon>Leptospirillum</taxon>
    </lineage>
</organism>
<dbReference type="KEGG" id="lfc:LFE_2414"/>
<keyword evidence="2" id="KW-1185">Reference proteome</keyword>
<name>I0IS36_LEPFC</name>
<sequence length="86" mass="9517">MEETMLDEVTAVVAEHWEGMGRRTLLLLKEQFPGIVFIAVPASDVIEEPARRSGSIDLHFIDTQNHCVSVISDSKRAGGILLAIRE</sequence>
<dbReference type="PATRIC" id="fig|1162668.3.peg.2869"/>
<dbReference type="OrthoDB" id="8563875at2"/>
<reference evidence="2" key="2">
    <citation type="submission" date="2012-03" db="EMBL/GenBank/DDBJ databases">
        <title>The complete genome sequence of the pioneer microbe on fresh volcanic deposit, Leptospirillum ferrooxidans strain C2-3.</title>
        <authorList>
            <person name="Fujimura R."/>
            <person name="Sato Y."/>
            <person name="Nishizawa T."/>
            <person name="Nanba K."/>
            <person name="Oshima K."/>
            <person name="Hattori M."/>
            <person name="Kamijo T."/>
            <person name="Ohta H."/>
        </authorList>
    </citation>
    <scope>NUCLEOTIDE SEQUENCE [LARGE SCALE GENOMIC DNA]</scope>
    <source>
        <strain evidence="2">C2-3</strain>
    </source>
</reference>
<dbReference type="HOGENOM" id="CLU_184991_0_0_0"/>
<accession>I0IS36</accession>
<dbReference type="RefSeq" id="WP_014450568.1">
    <property type="nucleotide sequence ID" value="NC_017094.1"/>
</dbReference>
<dbReference type="eggNOG" id="ENOG50330S6">
    <property type="taxonomic scope" value="Bacteria"/>
</dbReference>
<dbReference type="STRING" id="1162668.LFE_2414"/>
<gene>
    <name evidence="1" type="ordered locus">LFE_2414</name>
</gene>
<dbReference type="Proteomes" id="UP000007382">
    <property type="component" value="Chromosome"/>
</dbReference>
<evidence type="ECO:0000313" key="2">
    <source>
        <dbReference type="Proteomes" id="UP000007382"/>
    </source>
</evidence>
<proteinExistence type="predicted"/>